<keyword evidence="10" id="KW-0560">Oxidoreductase</keyword>
<dbReference type="SUPFAM" id="SSF63380">
    <property type="entry name" value="Riboflavin synthase domain-like"/>
    <property type="match status" value="1"/>
</dbReference>
<evidence type="ECO:0000259" key="16">
    <source>
        <dbReference type="PROSITE" id="PS51384"/>
    </source>
</evidence>
<dbReference type="RefSeq" id="WP_025369195.1">
    <property type="nucleotide sequence ID" value="NZ_CP002697.1"/>
</dbReference>
<evidence type="ECO:0000256" key="9">
    <source>
        <dbReference type="ARBA" id="ARBA00022857"/>
    </source>
</evidence>
<evidence type="ECO:0000313" key="17">
    <source>
        <dbReference type="EMBL" id="AHG59826.1"/>
    </source>
</evidence>
<comment type="catalytic activity">
    <reaction evidence="14">
        <text>reduced [flavodoxin] + NADP(+) = oxidized [flavodoxin] + NADPH + 2 H(+)</text>
        <dbReference type="Rhea" id="RHEA:50756"/>
        <dbReference type="Rhea" id="RHEA-COMP:10622"/>
        <dbReference type="Rhea" id="RHEA-COMP:10623"/>
        <dbReference type="ChEBI" id="CHEBI:15378"/>
        <dbReference type="ChEBI" id="CHEBI:57618"/>
        <dbReference type="ChEBI" id="CHEBI:57783"/>
        <dbReference type="ChEBI" id="CHEBI:58210"/>
        <dbReference type="ChEBI" id="CHEBI:58349"/>
        <dbReference type="EC" id="1.19.1.1"/>
    </reaction>
</comment>
<evidence type="ECO:0000313" key="18">
    <source>
        <dbReference type="Proteomes" id="UP000019087"/>
    </source>
</evidence>
<dbReference type="Gene3D" id="3.40.50.80">
    <property type="entry name" value="Nucleotide-binding domain of ferredoxin-NADP reductase (FNR) module"/>
    <property type="match status" value="1"/>
</dbReference>
<dbReference type="KEGG" id="bapu:BUMPUSDA_CDS00024"/>
<dbReference type="PANTHER" id="PTHR47878:SF1">
    <property type="entry name" value="FLAVODOXIN_FERREDOXIN--NADP REDUCTASE"/>
    <property type="match status" value="1"/>
</dbReference>
<evidence type="ECO:0000256" key="6">
    <source>
        <dbReference type="ARBA" id="ARBA00022630"/>
    </source>
</evidence>
<dbReference type="GO" id="GO:0000166">
    <property type="term" value="F:nucleotide binding"/>
    <property type="evidence" value="ECO:0007669"/>
    <property type="project" value="UniProtKB-KW"/>
</dbReference>
<keyword evidence="8" id="KW-0274">FAD</keyword>
<evidence type="ECO:0000256" key="4">
    <source>
        <dbReference type="ARBA" id="ARBA00013223"/>
    </source>
</evidence>
<dbReference type="InterPro" id="IPR008333">
    <property type="entry name" value="Cbr1-like_FAD-bd_dom"/>
</dbReference>
<sequence length="253" mass="29410">MNSWINADVLTINKWTNNLFSLILKAPIEPFHAGQFTKLALYDKHDLSNRKKIQRAYSYVNAPSDKNLEIYIVRVLNGKLSNLLYNLKNGDKVFIKKQSFGFFIIDEVPDCETLWMFATGTAIGPYCSILKEGKNLNRFNNIVLVHAVKYHNELTYLPLMKTLSQKYNGKLKIQTIVSREKHKKSLTGRIPFLLKNKILEKKIGLSMNVQNSHVMLCGNPNMVKDTYLLLKNDRNMQKHLRRKKGNITMENYW</sequence>
<dbReference type="GO" id="GO:0042167">
    <property type="term" value="P:heme catabolic process"/>
    <property type="evidence" value="ECO:0007669"/>
    <property type="project" value="TreeGrafter"/>
</dbReference>
<evidence type="ECO:0000256" key="7">
    <source>
        <dbReference type="ARBA" id="ARBA00022741"/>
    </source>
</evidence>
<dbReference type="SUPFAM" id="SSF52343">
    <property type="entry name" value="Ferredoxin reductase-like, C-terminal NADP-linked domain"/>
    <property type="match status" value="1"/>
</dbReference>
<keyword evidence="7" id="KW-0547">Nucleotide-binding</keyword>
<dbReference type="InterPro" id="IPR051930">
    <property type="entry name" value="FNR_type-1"/>
</dbReference>
<name>W0NZB3_BUCMP</name>
<dbReference type="EC" id="1.19.1.1" evidence="3"/>
<evidence type="ECO:0000256" key="15">
    <source>
        <dbReference type="ARBA" id="ARBA00047776"/>
    </source>
</evidence>
<dbReference type="EC" id="1.18.1.2" evidence="4"/>
<dbReference type="InterPro" id="IPR039261">
    <property type="entry name" value="FNR_nucleotide-bd"/>
</dbReference>
<accession>W0NZB3</accession>
<dbReference type="GO" id="GO:0004324">
    <property type="term" value="F:ferredoxin-NADP+ reductase activity"/>
    <property type="evidence" value="ECO:0007669"/>
    <property type="project" value="UniProtKB-EC"/>
</dbReference>
<evidence type="ECO:0000256" key="14">
    <source>
        <dbReference type="ARBA" id="ARBA00047271"/>
    </source>
</evidence>
<dbReference type="AlphaFoldDB" id="W0NZB3"/>
<reference evidence="17 18" key="1">
    <citation type="journal article" date="2013" name="BMC Genomics">
        <title>Comparative analysis of genome sequences from four strains of the Buchnera aphidicola Mp endosymbion of the green peach aphid, Myzus persicae.</title>
        <authorList>
            <person name="Jiang Z."/>
            <person name="Jones D.H."/>
            <person name="Khuri S."/>
            <person name="Tsinoremas N.F."/>
            <person name="Wyss T."/>
            <person name="Jander G."/>
            <person name="Wilson A.C."/>
        </authorList>
    </citation>
    <scope>NUCLEOTIDE SEQUENCE [LARGE SCALE GENOMIC DNA]</scope>
    <source>
        <strain evidence="18">str. USDA (Myzus persicae)</strain>
    </source>
</reference>
<dbReference type="EMBL" id="CP002697">
    <property type="protein sequence ID" value="AHG59826.1"/>
    <property type="molecule type" value="Genomic_DNA"/>
</dbReference>
<dbReference type="Gene3D" id="2.40.30.10">
    <property type="entry name" value="Translation factors"/>
    <property type="match status" value="1"/>
</dbReference>
<evidence type="ECO:0000256" key="3">
    <source>
        <dbReference type="ARBA" id="ARBA00012872"/>
    </source>
</evidence>
<dbReference type="Pfam" id="PF00970">
    <property type="entry name" value="FAD_binding_6"/>
    <property type="match status" value="1"/>
</dbReference>
<proteinExistence type="inferred from homology"/>
<dbReference type="CDD" id="cd06195">
    <property type="entry name" value="FNR1"/>
    <property type="match status" value="1"/>
</dbReference>
<evidence type="ECO:0000256" key="10">
    <source>
        <dbReference type="ARBA" id="ARBA00023002"/>
    </source>
</evidence>
<dbReference type="Pfam" id="PF00175">
    <property type="entry name" value="NAD_binding_1"/>
    <property type="match status" value="1"/>
</dbReference>
<dbReference type="PANTHER" id="PTHR47878">
    <property type="entry name" value="OXIDOREDUCTASE FAD/NAD(P)-BINDING DOMAIN PROTEIN"/>
    <property type="match status" value="1"/>
</dbReference>
<organism evidence="17 18">
    <name type="scientific">Buchnera aphidicola str. USDA</name>
    <name type="common">Myzus persicae</name>
    <dbReference type="NCBI Taxonomy" id="1009856"/>
    <lineage>
        <taxon>Bacteria</taxon>
        <taxon>Pseudomonadati</taxon>
        <taxon>Pseudomonadota</taxon>
        <taxon>Gammaproteobacteria</taxon>
        <taxon>Enterobacterales</taxon>
        <taxon>Erwiniaceae</taxon>
        <taxon>Buchnera</taxon>
    </lineage>
</organism>
<dbReference type="GO" id="GO:0034599">
    <property type="term" value="P:cellular response to oxidative stress"/>
    <property type="evidence" value="ECO:0007669"/>
    <property type="project" value="TreeGrafter"/>
</dbReference>
<dbReference type="PROSITE" id="PS51384">
    <property type="entry name" value="FAD_FR"/>
    <property type="match status" value="1"/>
</dbReference>
<feature type="domain" description="FAD-binding FR-type" evidence="16">
    <location>
        <begin position="2"/>
        <end position="106"/>
    </location>
</feature>
<gene>
    <name evidence="17" type="primary">fpr</name>
    <name evidence="17" type="ORF">BUMPUSDA_CDS00024</name>
</gene>
<evidence type="ECO:0000256" key="8">
    <source>
        <dbReference type="ARBA" id="ARBA00022827"/>
    </source>
</evidence>
<evidence type="ECO:0000256" key="5">
    <source>
        <dbReference type="ARBA" id="ARBA00020327"/>
    </source>
</evidence>
<protein>
    <recommendedName>
        <fullName evidence="5">Flavodoxin/ferredoxin--NADP reductase</fullName>
        <ecNumber evidence="4">1.18.1.2</ecNumber>
        <ecNumber evidence="3">1.19.1.1</ecNumber>
    </recommendedName>
    <alternativeName>
        <fullName evidence="13">Ferredoxin (flavodoxin):NADP(+) oxidoreductase</fullName>
    </alternativeName>
    <alternativeName>
        <fullName evidence="11">Ferredoxin--NADP reductase</fullName>
    </alternativeName>
    <alternativeName>
        <fullName evidence="12">Flavodoxin--NADP reductase</fullName>
    </alternativeName>
</protein>
<dbReference type="InterPro" id="IPR017938">
    <property type="entry name" value="Riboflavin_synthase-like_b-brl"/>
</dbReference>
<comment type="cofactor">
    <cofactor evidence="1">
        <name>FAD</name>
        <dbReference type="ChEBI" id="CHEBI:57692"/>
    </cofactor>
</comment>
<evidence type="ECO:0000256" key="2">
    <source>
        <dbReference type="ARBA" id="ARBA00008312"/>
    </source>
</evidence>
<keyword evidence="6" id="KW-0285">Flavoprotein</keyword>
<dbReference type="InterPro" id="IPR001433">
    <property type="entry name" value="OxRdtase_FAD/NAD-bd"/>
</dbReference>
<keyword evidence="9" id="KW-0521">NADP</keyword>
<evidence type="ECO:0000256" key="11">
    <source>
        <dbReference type="ARBA" id="ARBA00029856"/>
    </source>
</evidence>
<dbReference type="InterPro" id="IPR017927">
    <property type="entry name" value="FAD-bd_FR_type"/>
</dbReference>
<comment type="catalytic activity">
    <reaction evidence="15">
        <text>2 reduced [2Fe-2S]-[ferredoxin] + NADP(+) + H(+) = 2 oxidized [2Fe-2S]-[ferredoxin] + NADPH</text>
        <dbReference type="Rhea" id="RHEA:20125"/>
        <dbReference type="Rhea" id="RHEA-COMP:10000"/>
        <dbReference type="Rhea" id="RHEA-COMP:10001"/>
        <dbReference type="ChEBI" id="CHEBI:15378"/>
        <dbReference type="ChEBI" id="CHEBI:33737"/>
        <dbReference type="ChEBI" id="CHEBI:33738"/>
        <dbReference type="ChEBI" id="CHEBI:57783"/>
        <dbReference type="ChEBI" id="CHEBI:58349"/>
        <dbReference type="EC" id="1.18.1.2"/>
    </reaction>
</comment>
<evidence type="ECO:0000256" key="1">
    <source>
        <dbReference type="ARBA" id="ARBA00001974"/>
    </source>
</evidence>
<comment type="similarity">
    <text evidence="2">Belongs to the ferredoxin--NADP reductase type 1 family.</text>
</comment>
<evidence type="ECO:0000256" key="12">
    <source>
        <dbReference type="ARBA" id="ARBA00030000"/>
    </source>
</evidence>
<dbReference type="Proteomes" id="UP000019087">
    <property type="component" value="Chromosome"/>
</dbReference>
<dbReference type="HOGENOM" id="CLU_003827_3_0_6"/>
<dbReference type="InterPro" id="IPR033892">
    <property type="entry name" value="FNR_bac"/>
</dbReference>
<evidence type="ECO:0000256" key="13">
    <source>
        <dbReference type="ARBA" id="ARBA00030173"/>
    </source>
</evidence>
<dbReference type="PATRIC" id="fig|1009856.3.peg.568"/>